<evidence type="ECO:0000313" key="1">
    <source>
        <dbReference type="EMBL" id="KAK9092679.1"/>
    </source>
</evidence>
<dbReference type="Proteomes" id="UP001420932">
    <property type="component" value="Unassembled WGS sequence"/>
</dbReference>
<protein>
    <submittedName>
        <fullName evidence="1">Uncharacterized protein</fullName>
    </submittedName>
</protein>
<keyword evidence="2" id="KW-1185">Reference proteome</keyword>
<name>A0AAP0EPQ8_9MAGN</name>
<sequence length="92" mass="10608">MTRRWLGARIEGLLCRGGHEVFRGYVKERGKRDELHVVTVDLLQDCGGGSDDDRVSLSGRYQIHFNAVLCNYRGIGETIRERERKERECANK</sequence>
<accession>A0AAP0EPQ8</accession>
<gene>
    <name evidence="1" type="ORF">Syun_027590</name>
</gene>
<comment type="caution">
    <text evidence="1">The sequence shown here is derived from an EMBL/GenBank/DDBJ whole genome shotgun (WGS) entry which is preliminary data.</text>
</comment>
<reference evidence="1 2" key="1">
    <citation type="submission" date="2024-01" db="EMBL/GenBank/DDBJ databases">
        <title>Genome assemblies of Stephania.</title>
        <authorList>
            <person name="Yang L."/>
        </authorList>
    </citation>
    <scope>NUCLEOTIDE SEQUENCE [LARGE SCALE GENOMIC DNA]</scope>
    <source>
        <strain evidence="1">YNDBR</strain>
        <tissue evidence="1">Leaf</tissue>
    </source>
</reference>
<proteinExistence type="predicted"/>
<organism evidence="1 2">
    <name type="scientific">Stephania yunnanensis</name>
    <dbReference type="NCBI Taxonomy" id="152371"/>
    <lineage>
        <taxon>Eukaryota</taxon>
        <taxon>Viridiplantae</taxon>
        <taxon>Streptophyta</taxon>
        <taxon>Embryophyta</taxon>
        <taxon>Tracheophyta</taxon>
        <taxon>Spermatophyta</taxon>
        <taxon>Magnoliopsida</taxon>
        <taxon>Ranunculales</taxon>
        <taxon>Menispermaceae</taxon>
        <taxon>Menispermoideae</taxon>
        <taxon>Cissampelideae</taxon>
        <taxon>Stephania</taxon>
    </lineage>
</organism>
<dbReference type="EMBL" id="JBBNAF010000012">
    <property type="protein sequence ID" value="KAK9092679.1"/>
    <property type="molecule type" value="Genomic_DNA"/>
</dbReference>
<dbReference type="AlphaFoldDB" id="A0AAP0EPQ8"/>
<evidence type="ECO:0000313" key="2">
    <source>
        <dbReference type="Proteomes" id="UP001420932"/>
    </source>
</evidence>